<sequence length="326" mass="37350">MNVIDPLLSVIIPVYNAGKYLHRSVDSVLNQSYTSVEIILVDDGSSDASAKICDEYVRVDKRVRCFHQGNKGVNFARNVGLDHAAGEYITFMDADDEIAPGTFQMNMEILIAQSDIDILQYPEIGVHGAKEKLWHNYPSKSQTIDGLENMVEALLGENAVIPGGLCGKIYKREIWKNLRLRTDMRFCEDMIMMPQVFKHVNKFFISVIGAYRYIWHDDSACHSEYTPAKCFDAARSAYGLYRVCLEYQVNVLRYWNNAVKACINAWSFCGPSKELKTYLKELQRNKECMCSTVPVHRMVKLARILTPLRAAWIKWLLVRILFLNKV</sequence>
<dbReference type="InterPro" id="IPR029044">
    <property type="entry name" value="Nucleotide-diphossugar_trans"/>
</dbReference>
<feature type="domain" description="Glycosyltransferase 2-like" evidence="3">
    <location>
        <begin position="9"/>
        <end position="133"/>
    </location>
</feature>
<accession>A0A921SVB0</accession>
<dbReference type="PANTHER" id="PTHR22916">
    <property type="entry name" value="GLYCOSYLTRANSFERASE"/>
    <property type="match status" value="1"/>
</dbReference>
<keyword evidence="2" id="KW-0808">Transferase</keyword>
<dbReference type="InterPro" id="IPR001173">
    <property type="entry name" value="Glyco_trans_2-like"/>
</dbReference>
<organism evidence="4 5">
    <name type="scientific">Barnesiella viscericola</name>
    <dbReference type="NCBI Taxonomy" id="397865"/>
    <lineage>
        <taxon>Bacteria</taxon>
        <taxon>Pseudomonadati</taxon>
        <taxon>Bacteroidota</taxon>
        <taxon>Bacteroidia</taxon>
        <taxon>Bacteroidales</taxon>
        <taxon>Barnesiellaceae</taxon>
        <taxon>Barnesiella</taxon>
    </lineage>
</organism>
<reference evidence="4" key="1">
    <citation type="journal article" date="2021" name="PeerJ">
        <title>Extensive microbial diversity within the chicken gut microbiome revealed by metagenomics and culture.</title>
        <authorList>
            <person name="Gilroy R."/>
            <person name="Ravi A."/>
            <person name="Getino M."/>
            <person name="Pursley I."/>
            <person name="Horton D.L."/>
            <person name="Alikhan N.F."/>
            <person name="Baker D."/>
            <person name="Gharbi K."/>
            <person name="Hall N."/>
            <person name="Watson M."/>
            <person name="Adriaenssens E.M."/>
            <person name="Foster-Nyarko E."/>
            <person name="Jarju S."/>
            <person name="Secka A."/>
            <person name="Antonio M."/>
            <person name="Oren A."/>
            <person name="Chaudhuri R.R."/>
            <person name="La Ragione R."/>
            <person name="Hildebrand F."/>
            <person name="Pallen M.J."/>
        </authorList>
    </citation>
    <scope>NUCLEOTIDE SEQUENCE</scope>
    <source>
        <strain evidence="4">CHK121-7720</strain>
    </source>
</reference>
<dbReference type="RefSeq" id="WP_273306249.1">
    <property type="nucleotide sequence ID" value="NZ_DYUD01000023.1"/>
</dbReference>
<evidence type="ECO:0000259" key="3">
    <source>
        <dbReference type="Pfam" id="PF00535"/>
    </source>
</evidence>
<evidence type="ECO:0000256" key="2">
    <source>
        <dbReference type="ARBA" id="ARBA00022679"/>
    </source>
</evidence>
<dbReference type="PANTHER" id="PTHR22916:SF51">
    <property type="entry name" value="GLYCOSYLTRANSFERASE EPSH-RELATED"/>
    <property type="match status" value="1"/>
</dbReference>
<proteinExistence type="predicted"/>
<protein>
    <submittedName>
        <fullName evidence="4">Glycosyltransferase family 2 protein</fullName>
    </submittedName>
</protein>
<name>A0A921SVB0_9BACT</name>
<keyword evidence="1" id="KW-0328">Glycosyltransferase</keyword>
<dbReference type="CDD" id="cd00761">
    <property type="entry name" value="Glyco_tranf_GTA_type"/>
    <property type="match status" value="1"/>
</dbReference>
<dbReference type="Proteomes" id="UP000757103">
    <property type="component" value="Unassembled WGS sequence"/>
</dbReference>
<evidence type="ECO:0000313" key="5">
    <source>
        <dbReference type="Proteomes" id="UP000757103"/>
    </source>
</evidence>
<dbReference type="GO" id="GO:0016758">
    <property type="term" value="F:hexosyltransferase activity"/>
    <property type="evidence" value="ECO:0007669"/>
    <property type="project" value="UniProtKB-ARBA"/>
</dbReference>
<dbReference type="SUPFAM" id="SSF53448">
    <property type="entry name" value="Nucleotide-diphospho-sugar transferases"/>
    <property type="match status" value="1"/>
</dbReference>
<comment type="caution">
    <text evidence="4">The sequence shown here is derived from an EMBL/GenBank/DDBJ whole genome shotgun (WGS) entry which is preliminary data.</text>
</comment>
<dbReference type="Pfam" id="PF00535">
    <property type="entry name" value="Glycos_transf_2"/>
    <property type="match status" value="1"/>
</dbReference>
<evidence type="ECO:0000256" key="1">
    <source>
        <dbReference type="ARBA" id="ARBA00022676"/>
    </source>
</evidence>
<reference evidence="4" key="2">
    <citation type="submission" date="2021-09" db="EMBL/GenBank/DDBJ databases">
        <authorList>
            <person name="Gilroy R."/>
        </authorList>
    </citation>
    <scope>NUCLEOTIDE SEQUENCE</scope>
    <source>
        <strain evidence="4">CHK121-7720</strain>
    </source>
</reference>
<dbReference type="EMBL" id="DYUD01000023">
    <property type="protein sequence ID" value="HJG89214.1"/>
    <property type="molecule type" value="Genomic_DNA"/>
</dbReference>
<gene>
    <name evidence="4" type="ORF">K8U91_07070</name>
</gene>
<evidence type="ECO:0000313" key="4">
    <source>
        <dbReference type="EMBL" id="HJG89214.1"/>
    </source>
</evidence>
<dbReference type="Gene3D" id="3.90.550.10">
    <property type="entry name" value="Spore Coat Polysaccharide Biosynthesis Protein SpsA, Chain A"/>
    <property type="match status" value="1"/>
</dbReference>
<dbReference type="AlphaFoldDB" id="A0A921SVB0"/>